<comment type="caution">
    <text evidence="2">The sequence shown here is derived from an EMBL/GenBank/DDBJ whole genome shotgun (WGS) entry which is preliminary data.</text>
</comment>
<sequence>MSTKDVLTLLLTFGMFILALIGIVIDLIKLSQKNNHLYFSELMMVIKH</sequence>
<dbReference type="Pfam" id="PF16935">
    <property type="entry name" value="Hol_Tox"/>
    <property type="match status" value="1"/>
</dbReference>
<dbReference type="RefSeq" id="WP_338349249.1">
    <property type="nucleotide sequence ID" value="NZ_CAUZLT010000007.1"/>
</dbReference>
<keyword evidence="3" id="KW-1185">Reference proteome</keyword>
<evidence type="ECO:0008006" key="4">
    <source>
        <dbReference type="Google" id="ProtNLM"/>
    </source>
</evidence>
<dbReference type="Proteomes" id="UP001314262">
    <property type="component" value="Unassembled WGS sequence"/>
</dbReference>
<keyword evidence="1" id="KW-0812">Transmembrane</keyword>
<keyword evidence="1" id="KW-0472">Membrane</keyword>
<dbReference type="InterPro" id="IPR031616">
    <property type="entry name" value="BsrE-like"/>
</dbReference>
<evidence type="ECO:0000313" key="3">
    <source>
        <dbReference type="Proteomes" id="UP001314262"/>
    </source>
</evidence>
<protein>
    <recommendedName>
        <fullName evidence="4">Holin</fullName>
    </recommendedName>
</protein>
<reference evidence="2 3" key="1">
    <citation type="submission" date="2023-10" db="EMBL/GenBank/DDBJ databases">
        <authorList>
            <person name="Botero Cardona J."/>
        </authorList>
    </citation>
    <scope>NUCLEOTIDE SEQUENCE [LARGE SCALE GENOMIC DNA]</scope>
    <source>
        <strain evidence="2 3">R-53137</strain>
    </source>
</reference>
<dbReference type="EMBL" id="CAUZLT010000007">
    <property type="protein sequence ID" value="CAK1254096.1"/>
    <property type="molecule type" value="Genomic_DNA"/>
</dbReference>
<keyword evidence="1" id="KW-1133">Transmembrane helix</keyword>
<accession>A0ABM9N1P6</accession>
<proteinExistence type="predicted"/>
<feature type="transmembrane region" description="Helical" evidence="1">
    <location>
        <begin position="6"/>
        <end position="28"/>
    </location>
</feature>
<gene>
    <name evidence="2" type="ORF">R53137_KAKDMLNK_01535</name>
</gene>
<evidence type="ECO:0000313" key="2">
    <source>
        <dbReference type="EMBL" id="CAK1254096.1"/>
    </source>
</evidence>
<organism evidence="2 3">
    <name type="scientific">Fructobacillus tropaeoli</name>
    <dbReference type="NCBI Taxonomy" id="709323"/>
    <lineage>
        <taxon>Bacteria</taxon>
        <taxon>Bacillati</taxon>
        <taxon>Bacillota</taxon>
        <taxon>Bacilli</taxon>
        <taxon>Lactobacillales</taxon>
        <taxon>Lactobacillaceae</taxon>
        <taxon>Fructobacillus</taxon>
    </lineage>
</organism>
<name>A0ABM9N1P6_9LACO</name>
<evidence type="ECO:0000256" key="1">
    <source>
        <dbReference type="SAM" id="Phobius"/>
    </source>
</evidence>